<evidence type="ECO:0000313" key="3">
    <source>
        <dbReference type="EMBL" id="AAM05815.1"/>
    </source>
</evidence>
<keyword evidence="2" id="KW-0812">Transmembrane</keyword>
<dbReference type="Proteomes" id="UP000002487">
    <property type="component" value="Chromosome"/>
</dbReference>
<reference evidence="3 4" key="1">
    <citation type="journal article" date="2002" name="Genome Res.">
        <title>The genome of Methanosarcina acetivorans reveals extensive metabolic and physiological diversity.</title>
        <authorList>
            <person name="Galagan J.E."/>
            <person name="Nusbaum C."/>
            <person name="Roy A."/>
            <person name="Endrizzi M.G."/>
            <person name="Macdonald P."/>
            <person name="FitzHugh W."/>
            <person name="Calvo S."/>
            <person name="Engels R."/>
            <person name="Smirnov S."/>
            <person name="Atnoor D."/>
            <person name="Brown A."/>
            <person name="Allen N."/>
            <person name="Naylor J."/>
            <person name="Stange-Thomann N."/>
            <person name="DeArellano K."/>
            <person name="Johnson R."/>
            <person name="Linton L."/>
            <person name="McEwan P."/>
            <person name="McKernan K."/>
            <person name="Talamas J."/>
            <person name="Tirrell A."/>
            <person name="Ye W."/>
            <person name="Zimmer A."/>
            <person name="Barber R.D."/>
            <person name="Cann I."/>
            <person name="Graham D.E."/>
            <person name="Grahame D.A."/>
            <person name="Guss A."/>
            <person name="Hedderich R."/>
            <person name="Ingram-Smith C."/>
            <person name="Kuettner C.H."/>
            <person name="Krzycki J.A."/>
            <person name="Leigh J.A."/>
            <person name="Li W."/>
            <person name="Liu J."/>
            <person name="Mukhopadhyay B."/>
            <person name="Reeve J.N."/>
            <person name="Smith K."/>
            <person name="Springer T.A."/>
            <person name="Umayam L.A."/>
            <person name="White O."/>
            <person name="White R.H."/>
            <person name="de Macario E.C."/>
            <person name="Ferry J.G."/>
            <person name="Jarrell K.F."/>
            <person name="Jing H."/>
            <person name="Macario A.J.L."/>
            <person name="Paulsen I."/>
            <person name="Pritchett M."/>
            <person name="Sowers K.R."/>
            <person name="Swanson R.V."/>
            <person name="Zinder S.H."/>
            <person name="Lander E."/>
            <person name="Metcalf W.W."/>
            <person name="Birren B."/>
        </authorList>
    </citation>
    <scope>NUCLEOTIDE SEQUENCE [LARGE SCALE GENOMIC DNA]</scope>
    <source>
        <strain evidence="4">ATCC 35395 / DSM 2834 / JCM 12185 / C2A</strain>
    </source>
</reference>
<evidence type="ECO:0000313" key="4">
    <source>
        <dbReference type="Proteomes" id="UP000002487"/>
    </source>
</evidence>
<dbReference type="HOGENOM" id="CLU_093721_0_0_2"/>
<keyword evidence="4" id="KW-1185">Reference proteome</keyword>
<gene>
    <name evidence="3" type="ordered locus">MA_2429</name>
</gene>
<keyword evidence="2" id="KW-1133">Transmembrane helix</keyword>
<dbReference type="EMBL" id="AE010299">
    <property type="protein sequence ID" value="AAM05815.1"/>
    <property type="molecule type" value="Genomic_DNA"/>
</dbReference>
<dbReference type="InParanoid" id="Q8TN64"/>
<sequence>MKKKHEIKNEIEPKTGEINRHIKQENSMKKLNVLLILSAMFTLLYIPGPAVALLVPEAAEIPYQINASDRIVIGTVSGIDIHYDHTIFTITVDEWLYNPLPAKTIDVRTETGKYLWTEDQAEFTLNESVLLMLRDEDPEKQLFRVSIGFPGKHSASDRGAVIEELKVQGKWQEENQTGNTETAGEQPAGPNSPSDTENIPFTGILWAAAAMLGAVEFAGKKKKYNDR</sequence>
<accession>Q8TN64</accession>
<dbReference type="KEGG" id="mac:MA_2429"/>
<dbReference type="AlphaFoldDB" id="Q8TN64"/>
<protein>
    <recommendedName>
        <fullName evidence="5">S-layer family duplication domain-containing protein</fullName>
    </recommendedName>
</protein>
<organism evidence="3 4">
    <name type="scientific">Methanosarcina acetivorans (strain ATCC 35395 / DSM 2834 / JCM 12185 / C2A)</name>
    <dbReference type="NCBI Taxonomy" id="188937"/>
    <lineage>
        <taxon>Archaea</taxon>
        <taxon>Methanobacteriati</taxon>
        <taxon>Methanobacteriota</taxon>
        <taxon>Stenosarchaea group</taxon>
        <taxon>Methanomicrobia</taxon>
        <taxon>Methanosarcinales</taxon>
        <taxon>Methanosarcinaceae</taxon>
        <taxon>Methanosarcina</taxon>
    </lineage>
</organism>
<feature type="compositionally biased region" description="Polar residues" evidence="1">
    <location>
        <begin position="174"/>
        <end position="199"/>
    </location>
</feature>
<evidence type="ECO:0000256" key="1">
    <source>
        <dbReference type="SAM" id="MobiDB-lite"/>
    </source>
</evidence>
<feature type="transmembrane region" description="Helical" evidence="2">
    <location>
        <begin position="33"/>
        <end position="55"/>
    </location>
</feature>
<evidence type="ECO:0000256" key="2">
    <source>
        <dbReference type="SAM" id="Phobius"/>
    </source>
</evidence>
<feature type="region of interest" description="Disordered" evidence="1">
    <location>
        <begin position="170"/>
        <end position="199"/>
    </location>
</feature>
<name>Q8TN64_METAC</name>
<proteinExistence type="predicted"/>
<keyword evidence="2" id="KW-0472">Membrane</keyword>
<evidence type="ECO:0008006" key="5">
    <source>
        <dbReference type="Google" id="ProtNLM"/>
    </source>
</evidence>
<dbReference type="EnsemblBacteria" id="AAM05815">
    <property type="protein sequence ID" value="AAM05815"/>
    <property type="gene ID" value="MA_2429"/>
</dbReference>